<keyword evidence="4" id="KW-0143">Chaperone</keyword>
<sequence length="148" mass="17104">MQNNLYEIPPKDTNINDMNKSRVDLTMNTQHKIFIRPSHLDSFPSDIEKYITFTLNKDNFLLVKNTSSYHISFTGMNVSSKNDSKNSVSVEQEMDMTLKPNSERLYSLRKKFPINSNVVRFSYINDAGSVINQSTSLRKLRLQASLDF</sequence>
<protein>
    <submittedName>
        <fullName evidence="6">Pili assembly chaperone, N-terminal protein</fullName>
    </submittedName>
</protein>
<dbReference type="InterPro" id="IPR016148">
    <property type="entry name" value="Pili_assmbl_chaperone_C"/>
</dbReference>
<gene>
    <name evidence="6" type="ORF">OOA_01075</name>
</gene>
<name>K8WWP0_9GAMM</name>
<keyword evidence="7" id="KW-1185">Reference proteome</keyword>
<dbReference type="PANTHER" id="PTHR30251">
    <property type="entry name" value="PILUS ASSEMBLY CHAPERONE"/>
    <property type="match status" value="1"/>
</dbReference>
<comment type="subcellular location">
    <subcellularLocation>
        <location evidence="1">Periplasm</location>
    </subcellularLocation>
</comment>
<evidence type="ECO:0000313" key="7">
    <source>
        <dbReference type="Proteomes" id="UP000009336"/>
    </source>
</evidence>
<accession>K8WWP0</accession>
<dbReference type="SUPFAM" id="SSF49584">
    <property type="entry name" value="Periplasmic chaperone C-domain"/>
    <property type="match status" value="1"/>
</dbReference>
<dbReference type="Proteomes" id="UP000009336">
    <property type="component" value="Unassembled WGS sequence"/>
</dbReference>
<evidence type="ECO:0000256" key="2">
    <source>
        <dbReference type="ARBA" id="ARBA00007399"/>
    </source>
</evidence>
<proteinExistence type="inferred from homology"/>
<keyword evidence="3" id="KW-0574">Periplasm</keyword>
<dbReference type="RefSeq" id="WP_008910264.1">
    <property type="nucleotide sequence ID" value="NZ_KB233222.1"/>
</dbReference>
<feature type="domain" description="Pili assembly chaperone C-terminal" evidence="5">
    <location>
        <begin position="63"/>
        <end position="130"/>
    </location>
</feature>
<organism evidence="6 7">
    <name type="scientific">Providencia burhodogranariea DSM 19968</name>
    <dbReference type="NCBI Taxonomy" id="1141662"/>
    <lineage>
        <taxon>Bacteria</taxon>
        <taxon>Pseudomonadati</taxon>
        <taxon>Pseudomonadota</taxon>
        <taxon>Gammaproteobacteria</taxon>
        <taxon>Enterobacterales</taxon>
        <taxon>Morganellaceae</taxon>
        <taxon>Providencia</taxon>
    </lineage>
</organism>
<evidence type="ECO:0000256" key="1">
    <source>
        <dbReference type="ARBA" id="ARBA00004418"/>
    </source>
</evidence>
<evidence type="ECO:0000313" key="6">
    <source>
        <dbReference type="EMBL" id="EKT65084.1"/>
    </source>
</evidence>
<dbReference type="InterPro" id="IPR036316">
    <property type="entry name" value="Pili_assmbl_chap_C_dom_sf"/>
</dbReference>
<evidence type="ECO:0000256" key="4">
    <source>
        <dbReference type="ARBA" id="ARBA00023186"/>
    </source>
</evidence>
<dbReference type="AlphaFoldDB" id="K8WWP0"/>
<comment type="similarity">
    <text evidence="2">Belongs to the periplasmic pilus chaperone family.</text>
</comment>
<dbReference type="HOGENOM" id="CLU_1757202_0_0_6"/>
<evidence type="ECO:0000256" key="3">
    <source>
        <dbReference type="ARBA" id="ARBA00022764"/>
    </source>
</evidence>
<dbReference type="eggNOG" id="COG3121">
    <property type="taxonomic scope" value="Bacteria"/>
</dbReference>
<dbReference type="PANTHER" id="PTHR30251:SF7">
    <property type="entry name" value="FIMBRIAE CHAPARONE"/>
    <property type="match status" value="1"/>
</dbReference>
<dbReference type="Pfam" id="PF02753">
    <property type="entry name" value="PapD_C"/>
    <property type="match status" value="1"/>
</dbReference>
<dbReference type="GO" id="GO:0042597">
    <property type="term" value="C:periplasmic space"/>
    <property type="evidence" value="ECO:0007669"/>
    <property type="project" value="UniProtKB-SubCell"/>
</dbReference>
<comment type="caution">
    <text evidence="6">The sequence shown here is derived from an EMBL/GenBank/DDBJ whole genome shotgun (WGS) entry which is preliminary data.</text>
</comment>
<reference evidence="6 7" key="1">
    <citation type="journal article" date="2012" name="BMC Genomics">
        <title>Comparative genomics of bacteria in the genus Providencia isolated from wild Drosophila melanogaster.</title>
        <authorList>
            <person name="Galac M.R."/>
            <person name="Lazzaro B.P."/>
        </authorList>
    </citation>
    <scope>NUCLEOTIDE SEQUENCE [LARGE SCALE GENOMIC DNA]</scope>
    <source>
        <strain evidence="6 7">DSM 19968</strain>
    </source>
</reference>
<evidence type="ECO:0000259" key="5">
    <source>
        <dbReference type="Pfam" id="PF02753"/>
    </source>
</evidence>
<dbReference type="EMBL" id="AKKL01000002">
    <property type="protein sequence ID" value="EKT65084.1"/>
    <property type="molecule type" value="Genomic_DNA"/>
</dbReference>
<dbReference type="InterPro" id="IPR050643">
    <property type="entry name" value="Periplasmic_pilus_chap"/>
</dbReference>
<dbReference type="Gene3D" id="2.60.40.10">
    <property type="entry name" value="Immunoglobulins"/>
    <property type="match status" value="1"/>
</dbReference>
<dbReference type="InterPro" id="IPR013783">
    <property type="entry name" value="Ig-like_fold"/>
</dbReference>